<feature type="transmembrane region" description="Helical" evidence="6">
    <location>
        <begin position="325"/>
        <end position="356"/>
    </location>
</feature>
<dbReference type="EMBL" id="CP000272">
    <property type="protein sequence ID" value="ABE36811.1"/>
    <property type="molecule type" value="Genomic_DNA"/>
</dbReference>
<feature type="transmembrane region" description="Helical" evidence="6">
    <location>
        <begin position="424"/>
        <end position="441"/>
    </location>
</feature>
<dbReference type="RefSeq" id="WP_011494058.1">
    <property type="nucleotide sequence ID" value="NC_007953.1"/>
</dbReference>
<keyword evidence="5 6" id="KW-0472">Membrane</keyword>
<keyword evidence="3 6" id="KW-0812">Transmembrane</keyword>
<dbReference type="STRING" id="266265.Bxe_C0936"/>
<evidence type="ECO:0000256" key="2">
    <source>
        <dbReference type="ARBA" id="ARBA00022475"/>
    </source>
</evidence>
<evidence type="ECO:0000256" key="5">
    <source>
        <dbReference type="ARBA" id="ARBA00023136"/>
    </source>
</evidence>
<dbReference type="CDD" id="cd06582">
    <property type="entry name" value="TM_PBP1_LivH_like"/>
    <property type="match status" value="1"/>
</dbReference>
<sequence length="656" mass="70153">MNADFIGAIAGQLLIGLVNGSFYALMSLGVAVIFGMLRIANFVHGAQFMLGAFLGWFLLGLPTLFPGLGLPSVGYWPALVIVPLAIGAVGVLTEKLFISRAYKLDPSYGVLLTLGLSLVIEGIFHVGFGSSGKPYDVPLELANGWDLGFLYLPFYRAWVLAASMLICFGTWYLIERTRLGAYLRAATENPVVVESFGINVPRMLTLTYGLGVGLAGLAGLMAAPIYQVSPQMGQNIIIVVFAIVVIGGMGSIFGAIFSGFALGLIEALTKVFYPQASSTVIFVIMAIVLVVRPQGLFGVFSESTHTAVPGTASTDSSRLGTHREWLYLLFLGGFGIVAPHFVYPTFLMEILCFALFACAYNLIFGYVGLVAFGHAAFFGAAIYVAAQTAKFWGISPELAILLGTLASTMLGLVVGAIAIRRRGLYFAMITLALAQLVYFYGVQASWTKGEDGLQDVPRGKLFGLFSLHQDAVLYYFVLAVFLTGFAVVHRAVRSPFGKVLRAIRDNEQRAVSLGYDTDRLKLIAFTISAGLSGLAGGTMAIVFQVATLNNLFFTTSAEVLLIVLIGGAGTILGPVVGAVIVVSMGHYLASTGSWVLIIQGVTFVLCVLTLRKGVVGTWLDFFERRRYRRSRPAARATTVGVTRLSAPDAVSPDGSN</sequence>
<feature type="transmembrane region" description="Helical" evidence="6">
    <location>
        <begin position="6"/>
        <end position="36"/>
    </location>
</feature>
<feature type="transmembrane region" description="Helical" evidence="6">
    <location>
        <begin position="398"/>
        <end position="417"/>
    </location>
</feature>
<dbReference type="InterPro" id="IPR001851">
    <property type="entry name" value="ABC_transp_permease"/>
</dbReference>
<keyword evidence="2" id="KW-1003">Cell membrane</keyword>
<dbReference type="Pfam" id="PF02653">
    <property type="entry name" value="BPD_transp_2"/>
    <property type="match status" value="2"/>
</dbReference>
<dbReference type="GO" id="GO:0005886">
    <property type="term" value="C:plasma membrane"/>
    <property type="evidence" value="ECO:0007669"/>
    <property type="project" value="UniProtKB-SubCell"/>
</dbReference>
<feature type="transmembrane region" description="Helical" evidence="6">
    <location>
        <begin position="109"/>
        <end position="128"/>
    </location>
</feature>
<evidence type="ECO:0000313" key="7">
    <source>
        <dbReference type="EMBL" id="ABE36811.1"/>
    </source>
</evidence>
<feature type="transmembrane region" description="Helical" evidence="6">
    <location>
        <begin position="272"/>
        <end position="291"/>
    </location>
</feature>
<dbReference type="eggNOG" id="COG4177">
    <property type="taxonomic scope" value="Bacteria"/>
</dbReference>
<keyword evidence="8" id="KW-1185">Reference proteome</keyword>
<organism evidence="7 8">
    <name type="scientific">Paraburkholderia xenovorans (strain LB400)</name>
    <dbReference type="NCBI Taxonomy" id="266265"/>
    <lineage>
        <taxon>Bacteria</taxon>
        <taxon>Pseudomonadati</taxon>
        <taxon>Pseudomonadota</taxon>
        <taxon>Betaproteobacteria</taxon>
        <taxon>Burkholderiales</taxon>
        <taxon>Burkholderiaceae</taxon>
        <taxon>Paraburkholderia</taxon>
    </lineage>
</organism>
<evidence type="ECO:0000256" key="3">
    <source>
        <dbReference type="ARBA" id="ARBA00022692"/>
    </source>
</evidence>
<feature type="transmembrane region" description="Helical" evidence="6">
    <location>
        <begin position="148"/>
        <end position="174"/>
    </location>
</feature>
<dbReference type="CDD" id="cd06581">
    <property type="entry name" value="TM_PBP1_LivM_like"/>
    <property type="match status" value="1"/>
</dbReference>
<dbReference type="PANTHER" id="PTHR30482">
    <property type="entry name" value="HIGH-AFFINITY BRANCHED-CHAIN AMINO ACID TRANSPORT SYSTEM PERMEASE"/>
    <property type="match status" value="1"/>
</dbReference>
<evidence type="ECO:0000256" key="1">
    <source>
        <dbReference type="ARBA" id="ARBA00004651"/>
    </source>
</evidence>
<dbReference type="InterPro" id="IPR043428">
    <property type="entry name" value="LivM-like"/>
</dbReference>
<feature type="transmembrane region" description="Helical" evidence="6">
    <location>
        <begin position="522"/>
        <end position="547"/>
    </location>
</feature>
<evidence type="ECO:0000313" key="8">
    <source>
        <dbReference type="Proteomes" id="UP000001817"/>
    </source>
</evidence>
<dbReference type="KEGG" id="bxb:DR64_7514"/>
<feature type="transmembrane region" description="Helical" evidence="6">
    <location>
        <begin position="363"/>
        <end position="386"/>
    </location>
</feature>
<dbReference type="GO" id="GO:0015658">
    <property type="term" value="F:branched-chain amino acid transmembrane transporter activity"/>
    <property type="evidence" value="ECO:0007669"/>
    <property type="project" value="InterPro"/>
</dbReference>
<name>Q13GH8_PARXL</name>
<keyword evidence="4 6" id="KW-1133">Transmembrane helix</keyword>
<accession>Q13GH8</accession>
<evidence type="ECO:0000256" key="4">
    <source>
        <dbReference type="ARBA" id="ARBA00022989"/>
    </source>
</evidence>
<dbReference type="PATRIC" id="fig|266265.5.peg.8700"/>
<dbReference type="KEGG" id="bxe:Bxe_C0936"/>
<comment type="subcellular location">
    <subcellularLocation>
        <location evidence="1">Cell membrane</location>
        <topology evidence="1">Multi-pass membrane protein</topology>
    </subcellularLocation>
</comment>
<feature type="transmembrane region" description="Helical" evidence="6">
    <location>
        <begin position="238"/>
        <end position="265"/>
    </location>
</feature>
<feature type="transmembrane region" description="Helical" evidence="6">
    <location>
        <begin position="472"/>
        <end position="492"/>
    </location>
</feature>
<dbReference type="AlphaFoldDB" id="Q13GH8"/>
<feature type="transmembrane region" description="Helical" evidence="6">
    <location>
        <begin position="594"/>
        <end position="614"/>
    </location>
</feature>
<feature type="transmembrane region" description="Helical" evidence="6">
    <location>
        <begin position="206"/>
        <end position="226"/>
    </location>
</feature>
<proteinExistence type="predicted"/>
<dbReference type="eggNOG" id="COG0559">
    <property type="taxonomic scope" value="Bacteria"/>
</dbReference>
<evidence type="ECO:0000256" key="6">
    <source>
        <dbReference type="SAM" id="Phobius"/>
    </source>
</evidence>
<gene>
    <name evidence="7" type="ORF">Bxe_C0936</name>
</gene>
<protein>
    <submittedName>
        <fullName evidence="7">Amino acid/amide ABC transporter membrane protein 2, HAAT family / amino acid/amide ABC transporter membrane protein 1, HAAT family</fullName>
    </submittedName>
</protein>
<feature type="transmembrane region" description="Helical" evidence="6">
    <location>
        <begin position="48"/>
        <end position="68"/>
    </location>
</feature>
<feature type="transmembrane region" description="Helical" evidence="6">
    <location>
        <begin position="559"/>
        <end position="582"/>
    </location>
</feature>
<dbReference type="PANTHER" id="PTHR30482:SF17">
    <property type="entry name" value="ABC TRANSPORTER ATP-BINDING PROTEIN"/>
    <property type="match status" value="1"/>
</dbReference>
<dbReference type="OrthoDB" id="9115388at2"/>
<dbReference type="Proteomes" id="UP000001817">
    <property type="component" value="Chromosome 3"/>
</dbReference>
<feature type="transmembrane region" description="Helical" evidence="6">
    <location>
        <begin position="74"/>
        <end position="97"/>
    </location>
</feature>
<reference evidence="7 8" key="1">
    <citation type="journal article" date="2006" name="Proc. Natl. Acad. Sci. U.S.A.">
        <title>Burkholderia xenovorans LB400 harbors a multi-replicon, 9.73-Mbp genome shaped for versatility.</title>
        <authorList>
            <person name="Chain P.S."/>
            <person name="Denef V.J."/>
            <person name="Konstantinidis K.T."/>
            <person name="Vergez L.M."/>
            <person name="Agullo L."/>
            <person name="Reyes V.L."/>
            <person name="Hauser L."/>
            <person name="Cordova M."/>
            <person name="Gomez L."/>
            <person name="Gonzalez M."/>
            <person name="Land M."/>
            <person name="Lao V."/>
            <person name="Larimer F."/>
            <person name="LiPuma J.J."/>
            <person name="Mahenthiralingam E."/>
            <person name="Malfatti S.A."/>
            <person name="Marx C.J."/>
            <person name="Parnell J.J."/>
            <person name="Ramette A."/>
            <person name="Richardson P."/>
            <person name="Seeger M."/>
            <person name="Smith D."/>
            <person name="Spilker T."/>
            <person name="Sul W.J."/>
            <person name="Tsoi T.V."/>
            <person name="Ulrich L.E."/>
            <person name="Zhulin I.B."/>
            <person name="Tiedje J.M."/>
        </authorList>
    </citation>
    <scope>NUCLEOTIDE SEQUENCE [LARGE SCALE GENOMIC DNA]</scope>
    <source>
        <strain evidence="7 8">LB400</strain>
    </source>
</reference>